<evidence type="ECO:0000313" key="3">
    <source>
        <dbReference type="Proteomes" id="UP000597762"/>
    </source>
</evidence>
<keyword evidence="1" id="KW-0472">Membrane</keyword>
<dbReference type="EMBL" id="CAHIKZ030001458">
    <property type="protein sequence ID" value="CAE1264828.1"/>
    <property type="molecule type" value="Genomic_DNA"/>
</dbReference>
<feature type="transmembrane region" description="Helical" evidence="1">
    <location>
        <begin position="286"/>
        <end position="307"/>
    </location>
</feature>
<name>A0A812CCK8_ACAPH</name>
<reference evidence="2" key="1">
    <citation type="submission" date="2021-01" db="EMBL/GenBank/DDBJ databases">
        <authorList>
            <person name="Li R."/>
            <person name="Bekaert M."/>
        </authorList>
    </citation>
    <scope>NUCLEOTIDE SEQUENCE</scope>
    <source>
        <strain evidence="2">Farmed</strain>
    </source>
</reference>
<evidence type="ECO:0000256" key="1">
    <source>
        <dbReference type="SAM" id="Phobius"/>
    </source>
</evidence>
<feature type="transmembrane region" description="Helical" evidence="1">
    <location>
        <begin position="259"/>
        <end position="280"/>
    </location>
</feature>
<feature type="transmembrane region" description="Helical" evidence="1">
    <location>
        <begin position="61"/>
        <end position="78"/>
    </location>
</feature>
<sequence>MSSSLFLFNNYLGPSFSFLYSNYHSVKIKFFCIHSSFHSFCFFSISLLSLFSFIFSFFPPFFYIYIFVFFLFIHFVFSFFPPCFYIYIFLISFFSLCYFFFPSCFKIFLYLFFHSSCFFFPFSFYTFVFLYFPSSCFFFLSYSYIFFCSSFSSVILFIFLSFSFLYFFCSSFSSFLLLFFISRFFPSIKSLLIISYFPAFKISTSSLLFVYLPFFVFLIFLSPSFLSFFHCSLRFLFFTQSVMRIKPFSAFIARSRLTGNIRVFSLPLFLSVYLSIYPFLYLSRSIYLFLSLSLSLSLSISISPLSLSPSLSASTYRQNYGQSFVQPKWSRVYAWSTLLDITAYSFCSSSLVEPVCLFVCSMHTEHYDSDLKLSSIYLSIYLSIYP</sequence>
<keyword evidence="1" id="KW-0812">Transmembrane</keyword>
<organism evidence="2 3">
    <name type="scientific">Acanthosepion pharaonis</name>
    <name type="common">Pharaoh cuttlefish</name>
    <name type="synonym">Sepia pharaonis</name>
    <dbReference type="NCBI Taxonomy" id="158019"/>
    <lineage>
        <taxon>Eukaryota</taxon>
        <taxon>Metazoa</taxon>
        <taxon>Spiralia</taxon>
        <taxon>Lophotrochozoa</taxon>
        <taxon>Mollusca</taxon>
        <taxon>Cephalopoda</taxon>
        <taxon>Coleoidea</taxon>
        <taxon>Decapodiformes</taxon>
        <taxon>Sepiida</taxon>
        <taxon>Sepiina</taxon>
        <taxon>Sepiidae</taxon>
        <taxon>Acanthosepion</taxon>
    </lineage>
</organism>
<feature type="transmembrane region" description="Helical" evidence="1">
    <location>
        <begin position="84"/>
        <end position="101"/>
    </location>
</feature>
<feature type="transmembrane region" description="Helical" evidence="1">
    <location>
        <begin position="28"/>
        <end position="54"/>
    </location>
</feature>
<dbReference type="AlphaFoldDB" id="A0A812CCK8"/>
<feature type="transmembrane region" description="Helical" evidence="1">
    <location>
        <begin position="108"/>
        <end position="132"/>
    </location>
</feature>
<keyword evidence="3" id="KW-1185">Reference proteome</keyword>
<evidence type="ECO:0000313" key="2">
    <source>
        <dbReference type="EMBL" id="CAE1264828.1"/>
    </source>
</evidence>
<accession>A0A812CCK8</accession>
<proteinExistence type="predicted"/>
<dbReference type="Proteomes" id="UP000597762">
    <property type="component" value="Unassembled WGS sequence"/>
</dbReference>
<protein>
    <submittedName>
        <fullName evidence="2">Uncharacterized protein</fullName>
    </submittedName>
</protein>
<comment type="caution">
    <text evidence="2">The sequence shown here is derived from an EMBL/GenBank/DDBJ whole genome shotgun (WGS) entry which is preliminary data.</text>
</comment>
<feature type="transmembrane region" description="Helical" evidence="1">
    <location>
        <begin position="209"/>
        <end position="238"/>
    </location>
</feature>
<gene>
    <name evidence="2" type="ORF">SPHA_34422</name>
</gene>
<keyword evidence="1" id="KW-1133">Transmembrane helix</keyword>
<feature type="transmembrane region" description="Helical" evidence="1">
    <location>
        <begin position="144"/>
        <end position="168"/>
    </location>
</feature>